<dbReference type="PANTHER" id="PTHR38011:SF7">
    <property type="entry name" value="2,5-DIAMINO-6-RIBOSYLAMINO-4(3H)-PYRIMIDINONE 5'-PHOSPHATE REDUCTASE"/>
    <property type="match status" value="1"/>
</dbReference>
<dbReference type="Proteomes" id="UP000635606">
    <property type="component" value="Unassembled WGS sequence"/>
</dbReference>
<evidence type="ECO:0000256" key="2">
    <source>
        <dbReference type="ARBA" id="ARBA00022857"/>
    </source>
</evidence>
<protein>
    <recommendedName>
        <fullName evidence="4">Bacterial bifunctional deaminase-reductase C-terminal domain-containing protein</fullName>
    </recommendedName>
</protein>
<dbReference type="Gene3D" id="3.40.430.10">
    <property type="entry name" value="Dihydrofolate Reductase, subunit A"/>
    <property type="match status" value="1"/>
</dbReference>
<evidence type="ECO:0000313" key="6">
    <source>
        <dbReference type="Proteomes" id="UP000635606"/>
    </source>
</evidence>
<keyword evidence="2" id="KW-0521">NADP</keyword>
<dbReference type="PANTHER" id="PTHR38011">
    <property type="entry name" value="DIHYDROFOLATE REDUCTASE FAMILY PROTEIN (AFU_ORTHOLOGUE AFUA_8G06820)"/>
    <property type="match status" value="1"/>
</dbReference>
<sequence length="247" mass="26333">MTKIVQFERGEVPLADDDLLAAYATDPGAPWLRVNFVTSVDGAVSAADGFSAGISDEADKRVFGLLRMTCDALMVGAGTLRHESYGAIRLGERREDWRVAHGRPENPMLVIVSRRLDLDPASSMFTEAPVRPMVLTSAASPPERRAALAEVAHVLALGDEEVDLKGGLDILRDLGFGQILCEGGPHLLGALTAADLVDEFDLTVSPTLVGPGPARITAGRPPEAARPLALRHALTAGNLLLLRYTRP</sequence>
<comment type="pathway">
    <text evidence="1">Cofactor biosynthesis; riboflavin biosynthesis.</text>
</comment>
<evidence type="ECO:0000256" key="1">
    <source>
        <dbReference type="ARBA" id="ARBA00005104"/>
    </source>
</evidence>
<accession>A0A8J4EF25</accession>
<dbReference type="AlphaFoldDB" id="A0A8J4EF25"/>
<dbReference type="GO" id="GO:0009231">
    <property type="term" value="P:riboflavin biosynthetic process"/>
    <property type="evidence" value="ECO:0007669"/>
    <property type="project" value="InterPro"/>
</dbReference>
<evidence type="ECO:0000313" key="5">
    <source>
        <dbReference type="EMBL" id="GIJ69582.1"/>
    </source>
</evidence>
<keyword evidence="3" id="KW-0560">Oxidoreductase</keyword>
<dbReference type="Pfam" id="PF01872">
    <property type="entry name" value="RibD_C"/>
    <property type="match status" value="1"/>
</dbReference>
<gene>
    <name evidence="5" type="ORF">Voc01_044990</name>
</gene>
<comment type="caution">
    <text evidence="5">The sequence shown here is derived from an EMBL/GenBank/DDBJ whole genome shotgun (WGS) entry which is preliminary data.</text>
</comment>
<feature type="domain" description="Bacterial bifunctional deaminase-reductase C-terminal" evidence="4">
    <location>
        <begin position="30"/>
        <end position="232"/>
    </location>
</feature>
<evidence type="ECO:0000256" key="3">
    <source>
        <dbReference type="ARBA" id="ARBA00023002"/>
    </source>
</evidence>
<dbReference type="InterPro" id="IPR024072">
    <property type="entry name" value="DHFR-like_dom_sf"/>
</dbReference>
<dbReference type="RefSeq" id="WP_203929509.1">
    <property type="nucleotide sequence ID" value="NZ_BOPH01000064.1"/>
</dbReference>
<dbReference type="SUPFAM" id="SSF53597">
    <property type="entry name" value="Dihydrofolate reductase-like"/>
    <property type="match status" value="1"/>
</dbReference>
<reference evidence="5" key="1">
    <citation type="submission" date="2021-01" db="EMBL/GenBank/DDBJ databases">
        <title>Whole genome shotgun sequence of Virgisporangium ochraceum NBRC 16418.</title>
        <authorList>
            <person name="Komaki H."/>
            <person name="Tamura T."/>
        </authorList>
    </citation>
    <scope>NUCLEOTIDE SEQUENCE</scope>
    <source>
        <strain evidence="5">NBRC 16418</strain>
    </source>
</reference>
<keyword evidence="6" id="KW-1185">Reference proteome</keyword>
<dbReference type="EMBL" id="BOPH01000064">
    <property type="protein sequence ID" value="GIJ69582.1"/>
    <property type="molecule type" value="Genomic_DNA"/>
</dbReference>
<dbReference type="InterPro" id="IPR002734">
    <property type="entry name" value="RibDG_C"/>
</dbReference>
<evidence type="ECO:0000259" key="4">
    <source>
        <dbReference type="Pfam" id="PF01872"/>
    </source>
</evidence>
<dbReference type="GO" id="GO:0008703">
    <property type="term" value="F:5-amino-6-(5-phosphoribosylamino)uracil reductase activity"/>
    <property type="evidence" value="ECO:0007669"/>
    <property type="project" value="InterPro"/>
</dbReference>
<organism evidence="5 6">
    <name type="scientific">Virgisporangium ochraceum</name>
    <dbReference type="NCBI Taxonomy" id="65505"/>
    <lineage>
        <taxon>Bacteria</taxon>
        <taxon>Bacillati</taxon>
        <taxon>Actinomycetota</taxon>
        <taxon>Actinomycetes</taxon>
        <taxon>Micromonosporales</taxon>
        <taxon>Micromonosporaceae</taxon>
        <taxon>Virgisporangium</taxon>
    </lineage>
</organism>
<dbReference type="InterPro" id="IPR050765">
    <property type="entry name" value="Riboflavin_Biosynth_HTPR"/>
</dbReference>
<proteinExistence type="predicted"/>
<name>A0A8J4EF25_9ACTN</name>